<protein>
    <submittedName>
        <fullName evidence="10">ABC-2 type transport system permease protein</fullName>
    </submittedName>
</protein>
<dbReference type="PROSITE" id="PS51012">
    <property type="entry name" value="ABC_TM2"/>
    <property type="match status" value="1"/>
</dbReference>
<dbReference type="PANTHER" id="PTHR30294">
    <property type="entry name" value="MEMBRANE COMPONENT OF ABC TRANSPORTER YHHJ-RELATED"/>
    <property type="match status" value="1"/>
</dbReference>
<sequence length="342" mass="38858">MNVSAVMMRIIRQFVRDKRSLALLIMAPVLVLTLIWLVLDGNEYHPTIAVESIPAPLEDRLHDEFNKEILTKTEAEAKEMFEQGKLDAYVSIKDNNPFILLEGSDPTANGAVMQHIQSAFQVTQSNSTDRNLTVEYFYGSENINLFDQVGSVLIGFFVFFFVFILGGISFLRERTQGTLEKLLSTPIKRWQLVTGYIFGFGIFTIIQSLIIVFYSVYVLDIWMAGSVWELLIVTVLLALTALTLAILLSAFAKNEFQIMQFIPLVIIPQVFFSGIFNLDTLAEWIQALSKIMPLTYGAEAMQEIMIKGKGILEIWDNLVVLCMFAFVFFVLNLLALKKHRRL</sequence>
<dbReference type="InterPro" id="IPR013525">
    <property type="entry name" value="ABC2_TM"/>
</dbReference>
<feature type="transmembrane region" description="Helical" evidence="8">
    <location>
        <begin position="192"/>
        <end position="218"/>
    </location>
</feature>
<feature type="transmembrane region" description="Helical" evidence="8">
    <location>
        <begin position="318"/>
        <end position="336"/>
    </location>
</feature>
<evidence type="ECO:0000256" key="3">
    <source>
        <dbReference type="ARBA" id="ARBA00022448"/>
    </source>
</evidence>
<comment type="subcellular location">
    <subcellularLocation>
        <location evidence="1">Cell membrane</location>
        <topology evidence="1">Multi-pass membrane protein</topology>
    </subcellularLocation>
</comment>
<evidence type="ECO:0000313" key="10">
    <source>
        <dbReference type="EMBL" id="MBB6455366.1"/>
    </source>
</evidence>
<dbReference type="Proteomes" id="UP000581688">
    <property type="component" value="Unassembled WGS sequence"/>
</dbReference>
<keyword evidence="7 8" id="KW-0472">Membrane</keyword>
<dbReference type="InterPro" id="IPR047817">
    <property type="entry name" value="ABC2_TM_bact-type"/>
</dbReference>
<keyword evidence="5 8" id="KW-0812">Transmembrane</keyword>
<feature type="transmembrane region" description="Helical" evidence="8">
    <location>
        <begin position="230"/>
        <end position="251"/>
    </location>
</feature>
<dbReference type="EMBL" id="JACHGH010000020">
    <property type="protein sequence ID" value="MBB6455366.1"/>
    <property type="molecule type" value="Genomic_DNA"/>
</dbReference>
<evidence type="ECO:0000256" key="6">
    <source>
        <dbReference type="ARBA" id="ARBA00022989"/>
    </source>
</evidence>
<accession>A0A841QAD8</accession>
<evidence type="ECO:0000313" key="11">
    <source>
        <dbReference type="Proteomes" id="UP000581688"/>
    </source>
</evidence>
<feature type="transmembrane region" description="Helical" evidence="8">
    <location>
        <begin position="149"/>
        <end position="171"/>
    </location>
</feature>
<dbReference type="AlphaFoldDB" id="A0A841QAD8"/>
<dbReference type="GO" id="GO:0140359">
    <property type="term" value="F:ABC-type transporter activity"/>
    <property type="evidence" value="ECO:0007669"/>
    <property type="project" value="InterPro"/>
</dbReference>
<evidence type="ECO:0000256" key="8">
    <source>
        <dbReference type="SAM" id="Phobius"/>
    </source>
</evidence>
<dbReference type="Pfam" id="PF12698">
    <property type="entry name" value="ABC2_membrane_3"/>
    <property type="match status" value="1"/>
</dbReference>
<feature type="transmembrane region" description="Helical" evidence="8">
    <location>
        <begin position="21"/>
        <end position="39"/>
    </location>
</feature>
<proteinExistence type="inferred from homology"/>
<organism evidence="10 11">
    <name type="scientific">Salirhabdus euzebyi</name>
    <dbReference type="NCBI Taxonomy" id="394506"/>
    <lineage>
        <taxon>Bacteria</taxon>
        <taxon>Bacillati</taxon>
        <taxon>Bacillota</taxon>
        <taxon>Bacilli</taxon>
        <taxon>Bacillales</taxon>
        <taxon>Bacillaceae</taxon>
        <taxon>Salirhabdus</taxon>
    </lineage>
</organism>
<gene>
    <name evidence="10" type="ORF">HNQ94_003866</name>
</gene>
<feature type="domain" description="ABC transmembrane type-2" evidence="9">
    <location>
        <begin position="109"/>
        <end position="339"/>
    </location>
</feature>
<keyword evidence="6 8" id="KW-1133">Transmembrane helix</keyword>
<evidence type="ECO:0000256" key="4">
    <source>
        <dbReference type="ARBA" id="ARBA00022475"/>
    </source>
</evidence>
<evidence type="ECO:0000256" key="1">
    <source>
        <dbReference type="ARBA" id="ARBA00004651"/>
    </source>
</evidence>
<evidence type="ECO:0000256" key="5">
    <source>
        <dbReference type="ARBA" id="ARBA00022692"/>
    </source>
</evidence>
<evidence type="ECO:0000256" key="7">
    <source>
        <dbReference type="ARBA" id="ARBA00023136"/>
    </source>
</evidence>
<evidence type="ECO:0000256" key="2">
    <source>
        <dbReference type="ARBA" id="ARBA00007783"/>
    </source>
</evidence>
<dbReference type="GO" id="GO:0005886">
    <property type="term" value="C:plasma membrane"/>
    <property type="evidence" value="ECO:0007669"/>
    <property type="project" value="UniProtKB-SubCell"/>
</dbReference>
<dbReference type="PANTHER" id="PTHR30294:SF38">
    <property type="entry name" value="TRANSPORT PERMEASE PROTEIN"/>
    <property type="match status" value="1"/>
</dbReference>
<feature type="transmembrane region" description="Helical" evidence="8">
    <location>
        <begin position="258"/>
        <end position="278"/>
    </location>
</feature>
<comment type="caution">
    <text evidence="10">The sequence shown here is derived from an EMBL/GenBank/DDBJ whole genome shotgun (WGS) entry which is preliminary data.</text>
</comment>
<keyword evidence="11" id="KW-1185">Reference proteome</keyword>
<name>A0A841QAD8_9BACI</name>
<keyword evidence="4" id="KW-1003">Cell membrane</keyword>
<dbReference type="InterPro" id="IPR051449">
    <property type="entry name" value="ABC-2_transporter_component"/>
</dbReference>
<evidence type="ECO:0000259" key="9">
    <source>
        <dbReference type="PROSITE" id="PS51012"/>
    </source>
</evidence>
<reference evidence="10 11" key="1">
    <citation type="submission" date="2020-08" db="EMBL/GenBank/DDBJ databases">
        <title>Genomic Encyclopedia of Type Strains, Phase IV (KMG-IV): sequencing the most valuable type-strain genomes for metagenomic binning, comparative biology and taxonomic classification.</title>
        <authorList>
            <person name="Goeker M."/>
        </authorList>
    </citation>
    <scope>NUCLEOTIDE SEQUENCE [LARGE SCALE GENOMIC DNA]</scope>
    <source>
        <strain evidence="10 11">DSM 19612</strain>
    </source>
</reference>
<dbReference type="RefSeq" id="WP_174497923.1">
    <property type="nucleotide sequence ID" value="NZ_CADDWK010000023.1"/>
</dbReference>
<comment type="similarity">
    <text evidence="2">Belongs to the ABC-2 integral membrane protein family.</text>
</comment>
<keyword evidence="3" id="KW-0813">Transport</keyword>